<feature type="domain" description="Azaphilone pigments biosynthesis cluster protein L N-terminal" evidence="1">
    <location>
        <begin position="5"/>
        <end position="199"/>
    </location>
</feature>
<organism evidence="2 3">
    <name type="scientific">Polychaeton citri CBS 116435</name>
    <dbReference type="NCBI Taxonomy" id="1314669"/>
    <lineage>
        <taxon>Eukaryota</taxon>
        <taxon>Fungi</taxon>
        <taxon>Dikarya</taxon>
        <taxon>Ascomycota</taxon>
        <taxon>Pezizomycotina</taxon>
        <taxon>Dothideomycetes</taxon>
        <taxon>Dothideomycetidae</taxon>
        <taxon>Capnodiales</taxon>
        <taxon>Capnodiaceae</taxon>
        <taxon>Polychaeton</taxon>
    </lineage>
</organism>
<comment type="caution">
    <text evidence="2">The sequence shown here is derived from an EMBL/GenBank/DDBJ whole genome shotgun (WGS) entry which is preliminary data.</text>
</comment>
<evidence type="ECO:0000313" key="2">
    <source>
        <dbReference type="EMBL" id="KAF2717272.1"/>
    </source>
</evidence>
<keyword evidence="3" id="KW-1185">Reference proteome</keyword>
<dbReference type="Proteomes" id="UP000799441">
    <property type="component" value="Unassembled WGS sequence"/>
</dbReference>
<sequence>MNSFRITTSDLGITGDALSSIASLHVLISRVNGPPRTLQDIASHLKYIQDSLDILEAIEIPNDAASDGAKETLRKTGMAGTVNECGQACSSFAQSLAKCMKQPASSNASLLERMSPSAYSQEKIRTFHTLVKTCRTTVHFAVCSTQLFVQRHADGSAEADNGKLRKQLETLEVQTEEHIELTKVQHKEVQVRKQKLQQEPDNEAGEGAQRELVIREVNEQTRLIEAVQVSLGVIYSQVQSRRTAQQIGNVTTTDESKALVGMPAEVIGKIDQRLGDVSTTKKSVALVGVYGNNMDMSGFFFTKDK</sequence>
<dbReference type="Pfam" id="PF17111">
    <property type="entry name" value="PigL_N"/>
    <property type="match status" value="1"/>
</dbReference>
<dbReference type="AlphaFoldDB" id="A0A9P4PYG7"/>
<name>A0A9P4PYG7_9PEZI</name>
<dbReference type="EMBL" id="MU003848">
    <property type="protein sequence ID" value="KAF2717272.1"/>
    <property type="molecule type" value="Genomic_DNA"/>
</dbReference>
<reference evidence="2" key="1">
    <citation type="journal article" date="2020" name="Stud. Mycol.">
        <title>101 Dothideomycetes genomes: a test case for predicting lifestyles and emergence of pathogens.</title>
        <authorList>
            <person name="Haridas S."/>
            <person name="Albert R."/>
            <person name="Binder M."/>
            <person name="Bloem J."/>
            <person name="Labutti K."/>
            <person name="Salamov A."/>
            <person name="Andreopoulos B."/>
            <person name="Baker S."/>
            <person name="Barry K."/>
            <person name="Bills G."/>
            <person name="Bluhm B."/>
            <person name="Cannon C."/>
            <person name="Castanera R."/>
            <person name="Culley D."/>
            <person name="Daum C."/>
            <person name="Ezra D."/>
            <person name="Gonzalez J."/>
            <person name="Henrissat B."/>
            <person name="Kuo A."/>
            <person name="Liang C."/>
            <person name="Lipzen A."/>
            <person name="Lutzoni F."/>
            <person name="Magnuson J."/>
            <person name="Mondo S."/>
            <person name="Nolan M."/>
            <person name="Ohm R."/>
            <person name="Pangilinan J."/>
            <person name="Park H.-J."/>
            <person name="Ramirez L."/>
            <person name="Alfaro M."/>
            <person name="Sun H."/>
            <person name="Tritt A."/>
            <person name="Yoshinaga Y."/>
            <person name="Zwiers L.-H."/>
            <person name="Turgeon B."/>
            <person name="Goodwin S."/>
            <person name="Spatafora J."/>
            <person name="Crous P."/>
            <person name="Grigoriev I."/>
        </authorList>
    </citation>
    <scope>NUCLEOTIDE SEQUENCE</scope>
    <source>
        <strain evidence="2">CBS 116435</strain>
    </source>
</reference>
<proteinExistence type="predicted"/>
<dbReference type="InterPro" id="IPR031348">
    <property type="entry name" value="PigL_N"/>
</dbReference>
<evidence type="ECO:0000259" key="1">
    <source>
        <dbReference type="Pfam" id="PF17111"/>
    </source>
</evidence>
<dbReference type="OrthoDB" id="432483at2759"/>
<protein>
    <recommendedName>
        <fullName evidence="1">Azaphilone pigments biosynthesis cluster protein L N-terminal domain-containing protein</fullName>
    </recommendedName>
</protein>
<accession>A0A9P4PYG7</accession>
<gene>
    <name evidence="2" type="ORF">K431DRAFT_233567</name>
</gene>
<evidence type="ECO:0000313" key="3">
    <source>
        <dbReference type="Proteomes" id="UP000799441"/>
    </source>
</evidence>